<dbReference type="OrthoDB" id="1791270at2"/>
<reference evidence="2" key="1">
    <citation type="submission" date="2016-11" db="EMBL/GenBank/DDBJ databases">
        <authorList>
            <person name="Varghese N."/>
            <person name="Submissions S."/>
        </authorList>
    </citation>
    <scope>NUCLEOTIDE SEQUENCE [LARGE SCALE GENOMIC DNA]</scope>
    <source>
        <strain evidence="2">DSM 27370</strain>
    </source>
</reference>
<sequence>MKNIRTILEESTNGVCYNSYKYCADEELRVPTLSYEESQTFSIFKDRYGEIDTSLKKTKDVSKLALTLSEQEPLFRYFLDGSRRAYKVDDIEINKRIFPIMAGQIGVACCERLSPRNFKCKALDNDLVMSLPSEANPEIRNANLFFNNLKDKINSVERVKRTGLNFSKILSYSSKQTNSTEDSKYEHLGIATIQDEMINSEKKIISDLTTKNHLNECCYLIKDGSLQYRPQKTSDIKELAKIKNNYRWVIGVSKLFNPEFSKDKSGKSNAAALANLQLYHRTPAFMFQHDREKWSFLGDYTYSVWYVRIREKSRTESPFAGIVKVEKILITEEEIQRGIDSELVDILTANIINERNPVCYGKDSRWANHLYPVYLTERFLKSKYLSDIHFLNLF</sequence>
<evidence type="ECO:0000313" key="2">
    <source>
        <dbReference type="Proteomes" id="UP000184480"/>
    </source>
</evidence>
<dbReference type="STRING" id="1346286.SAMN05444362_110123"/>
<proteinExistence type="predicted"/>
<dbReference type="RefSeq" id="WP_062183621.1">
    <property type="nucleotide sequence ID" value="NZ_BBXL01000022.1"/>
</dbReference>
<evidence type="ECO:0000313" key="1">
    <source>
        <dbReference type="EMBL" id="SHF81946.1"/>
    </source>
</evidence>
<dbReference type="Proteomes" id="UP000184480">
    <property type="component" value="Unassembled WGS sequence"/>
</dbReference>
<dbReference type="InterPro" id="IPR012337">
    <property type="entry name" value="RNaseH-like_sf"/>
</dbReference>
<dbReference type="EMBL" id="FQUC01000010">
    <property type="protein sequence ID" value="SHF81946.1"/>
    <property type="molecule type" value="Genomic_DNA"/>
</dbReference>
<keyword evidence="2" id="KW-1185">Reference proteome</keyword>
<organism evidence="1 2">
    <name type="scientific">Dysgonomonas macrotermitis</name>
    <dbReference type="NCBI Taxonomy" id="1346286"/>
    <lineage>
        <taxon>Bacteria</taxon>
        <taxon>Pseudomonadati</taxon>
        <taxon>Bacteroidota</taxon>
        <taxon>Bacteroidia</taxon>
        <taxon>Bacteroidales</taxon>
        <taxon>Dysgonomonadaceae</taxon>
        <taxon>Dysgonomonas</taxon>
    </lineage>
</organism>
<dbReference type="SUPFAM" id="SSF53098">
    <property type="entry name" value="Ribonuclease H-like"/>
    <property type="match status" value="1"/>
</dbReference>
<dbReference type="AlphaFoldDB" id="A0A1M5ES24"/>
<gene>
    <name evidence="1" type="ORF">SAMN05444362_110123</name>
</gene>
<name>A0A1M5ES24_9BACT</name>
<protein>
    <recommendedName>
        <fullName evidence="3">NurA domain-containing protein</fullName>
    </recommendedName>
</protein>
<evidence type="ECO:0008006" key="3">
    <source>
        <dbReference type="Google" id="ProtNLM"/>
    </source>
</evidence>
<accession>A0A1M5ES24</accession>